<evidence type="ECO:0000256" key="5">
    <source>
        <dbReference type="ARBA" id="ARBA00023136"/>
    </source>
</evidence>
<evidence type="ECO:0000256" key="3">
    <source>
        <dbReference type="ARBA" id="ARBA00022692"/>
    </source>
</evidence>
<dbReference type="PANTHER" id="PTHR21389:SF0">
    <property type="entry name" value="ETOPOSIDE-INDUCED PROTEIN 2.4 HOMOLOG"/>
    <property type="match status" value="1"/>
</dbReference>
<dbReference type="Pfam" id="PF07264">
    <property type="entry name" value="EI24"/>
    <property type="match status" value="1"/>
</dbReference>
<name>A0ABN8NDD3_9CNID</name>
<keyword evidence="8" id="KW-1185">Reference proteome</keyword>
<reference evidence="7 8" key="1">
    <citation type="submission" date="2022-05" db="EMBL/GenBank/DDBJ databases">
        <authorList>
            <consortium name="Genoscope - CEA"/>
            <person name="William W."/>
        </authorList>
    </citation>
    <scope>NUCLEOTIDE SEQUENCE [LARGE SCALE GENOMIC DNA]</scope>
</reference>
<feature type="transmembrane region" description="Helical" evidence="6">
    <location>
        <begin position="80"/>
        <end position="102"/>
    </location>
</feature>
<feature type="transmembrane region" description="Helical" evidence="6">
    <location>
        <begin position="277"/>
        <end position="295"/>
    </location>
</feature>
<gene>
    <name evidence="7" type="ORF">PLOB_00012695</name>
</gene>
<feature type="transmembrane region" description="Helical" evidence="6">
    <location>
        <begin position="190"/>
        <end position="210"/>
    </location>
</feature>
<sequence>MSDLKPIVLGMAHGLKDSLIGMTALLRLKSILEGNHAENQYNTNVQPHRRTRHGAKTVEKKKDLSSVGVKEIFSKMLQCCLLNGGIFWMSIFLFEGFIIPGLQNLTHFIFNIVSGSTQHQGLWLWKWMGPFLSYLFSALWVLPLYWLSKPLNSLWYQEIADSAYRNTRGRPLGFLATVGKESVSSHISKTVADFFFSFLLQMFFLVQAMVASFLPILGPVISLGHMCLLYSLYTFEYKWVNMGWTASKRLSYMESNWPYFVGFGLPLAVLTSLPPSFIISGCVFAILFPLFIISGNEAKVEETNQIPLRIFSFVIWLTNKVFTRRPVTSRAQDSRAESMEGT</sequence>
<dbReference type="Proteomes" id="UP001159405">
    <property type="component" value="Unassembled WGS sequence"/>
</dbReference>
<protein>
    <recommendedName>
        <fullName evidence="9">Etoposide-induced protein 2.4 homolog</fullName>
    </recommendedName>
</protein>
<keyword evidence="5 6" id="KW-0472">Membrane</keyword>
<organism evidence="7 8">
    <name type="scientific">Porites lobata</name>
    <dbReference type="NCBI Taxonomy" id="104759"/>
    <lineage>
        <taxon>Eukaryota</taxon>
        <taxon>Metazoa</taxon>
        <taxon>Cnidaria</taxon>
        <taxon>Anthozoa</taxon>
        <taxon>Hexacorallia</taxon>
        <taxon>Scleractinia</taxon>
        <taxon>Fungiina</taxon>
        <taxon>Poritidae</taxon>
        <taxon>Porites</taxon>
    </lineage>
</organism>
<accession>A0ABN8NDD3</accession>
<evidence type="ECO:0008006" key="9">
    <source>
        <dbReference type="Google" id="ProtNLM"/>
    </source>
</evidence>
<evidence type="ECO:0000313" key="7">
    <source>
        <dbReference type="EMBL" id="CAH3105165.1"/>
    </source>
</evidence>
<dbReference type="InterPro" id="IPR059112">
    <property type="entry name" value="CysZ/EI24"/>
</dbReference>
<proteinExistence type="inferred from homology"/>
<dbReference type="EMBL" id="CALNXK010000017">
    <property type="protein sequence ID" value="CAH3105165.1"/>
    <property type="molecule type" value="Genomic_DNA"/>
</dbReference>
<comment type="caution">
    <text evidence="7">The sequence shown here is derived from an EMBL/GenBank/DDBJ whole genome shotgun (WGS) entry which is preliminary data.</text>
</comment>
<evidence type="ECO:0000256" key="6">
    <source>
        <dbReference type="SAM" id="Phobius"/>
    </source>
</evidence>
<evidence type="ECO:0000313" key="8">
    <source>
        <dbReference type="Proteomes" id="UP001159405"/>
    </source>
</evidence>
<keyword evidence="4 6" id="KW-1133">Transmembrane helix</keyword>
<keyword evidence="3 6" id="KW-0812">Transmembrane</keyword>
<evidence type="ECO:0000256" key="1">
    <source>
        <dbReference type="ARBA" id="ARBA00004141"/>
    </source>
</evidence>
<dbReference type="PANTHER" id="PTHR21389">
    <property type="entry name" value="P53 INDUCED PROTEIN"/>
    <property type="match status" value="1"/>
</dbReference>
<feature type="transmembrane region" description="Helical" evidence="6">
    <location>
        <begin position="122"/>
        <end position="147"/>
    </location>
</feature>
<evidence type="ECO:0000256" key="4">
    <source>
        <dbReference type="ARBA" id="ARBA00022989"/>
    </source>
</evidence>
<evidence type="ECO:0000256" key="2">
    <source>
        <dbReference type="ARBA" id="ARBA00010970"/>
    </source>
</evidence>
<comment type="subcellular location">
    <subcellularLocation>
        <location evidence="1">Membrane</location>
        <topology evidence="1">Multi-pass membrane protein</topology>
    </subcellularLocation>
</comment>
<comment type="similarity">
    <text evidence="2">Belongs to the EI24 family.</text>
</comment>